<proteinExistence type="predicted"/>
<accession>A0A9X7LTR9</accession>
<gene>
    <name evidence="1" type="ORF">D0437_07450</name>
</gene>
<name>A0A9X7LTR9_BACCE</name>
<organism evidence="1 2">
    <name type="scientific">Bacillus cereus</name>
    <dbReference type="NCBI Taxonomy" id="1396"/>
    <lineage>
        <taxon>Bacteria</taxon>
        <taxon>Bacillati</taxon>
        <taxon>Bacillota</taxon>
        <taxon>Bacilli</taxon>
        <taxon>Bacillales</taxon>
        <taxon>Bacillaceae</taxon>
        <taxon>Bacillus</taxon>
        <taxon>Bacillus cereus group</taxon>
    </lineage>
</organism>
<reference evidence="1 2" key="1">
    <citation type="journal article" date="2019" name="Ecotoxicol. Environ. Saf.">
        <title>Microbial characterization of heavy metal resistant bacterial strains isolated from an electroplating wastewater treatment plant.</title>
        <authorList>
            <person name="Cai X."/>
            <person name="Zheng X."/>
            <person name="Zhang D."/>
            <person name="Iqbal W."/>
            <person name="Liu C."/>
            <person name="Yang B."/>
            <person name="Zhao X."/>
            <person name="Lu X."/>
            <person name="Mao Y."/>
        </authorList>
    </citation>
    <scope>NUCLEOTIDE SEQUENCE [LARGE SCALE GENOMIC DNA]</scope>
    <source>
        <strain evidence="1 2">Co1-1</strain>
    </source>
</reference>
<evidence type="ECO:0000313" key="2">
    <source>
        <dbReference type="Proteomes" id="UP000321735"/>
    </source>
</evidence>
<dbReference type="EMBL" id="CP031778">
    <property type="protein sequence ID" value="QDZ72950.1"/>
    <property type="molecule type" value="Genomic_DNA"/>
</dbReference>
<dbReference type="Proteomes" id="UP000321735">
    <property type="component" value="Chromosome"/>
</dbReference>
<evidence type="ECO:0000313" key="1">
    <source>
        <dbReference type="EMBL" id="QDZ72950.1"/>
    </source>
</evidence>
<sequence length="83" mass="9853">MCVSRHYSSLCPSPLLDQGRIQVIIFRMTSNHGAVRSDTAHIRTNYSKLQKGITTFFRKNNFLFLLRYMKFNTRVYMLYSFYG</sequence>
<dbReference type="AlphaFoldDB" id="A0A9X7LTR9"/>
<protein>
    <submittedName>
        <fullName evidence="1">Uncharacterized protein</fullName>
    </submittedName>
</protein>